<evidence type="ECO:0000313" key="1">
    <source>
        <dbReference type="EMBL" id="WPX96705.1"/>
    </source>
</evidence>
<keyword evidence="2" id="KW-1185">Reference proteome</keyword>
<dbReference type="EMBL" id="CP110820">
    <property type="protein sequence ID" value="WPX96705.1"/>
    <property type="molecule type" value="Genomic_DNA"/>
</dbReference>
<reference evidence="1 2" key="1">
    <citation type="submission" date="2022-11" db="EMBL/GenBank/DDBJ databases">
        <title>Host association and intracellularity evolved multiple times independently in the Rickettsiales.</title>
        <authorList>
            <person name="Castelli M."/>
            <person name="Nardi T."/>
            <person name="Gammuto L."/>
            <person name="Bellinzona G."/>
            <person name="Sabaneyeva E."/>
            <person name="Potekhin A."/>
            <person name="Serra V."/>
            <person name="Petroni G."/>
            <person name="Sassera D."/>
        </authorList>
    </citation>
    <scope>NUCLEOTIDE SEQUENCE [LARGE SCALE GENOMIC DNA]</scope>
    <source>
        <strain evidence="1 2">NDG2</strain>
    </source>
</reference>
<sequence length="59" mass="6601">METIGARSKYKQVKEAKNTQESLVPAIAHVGDELNIPHIVKLENRLFKIAVIFCAGDHK</sequence>
<dbReference type="RefSeq" id="WP_323732439.1">
    <property type="nucleotide sequence ID" value="NZ_CP110820.1"/>
</dbReference>
<evidence type="ECO:0000313" key="2">
    <source>
        <dbReference type="Proteomes" id="UP001327219"/>
    </source>
</evidence>
<name>A0ABZ0UPB1_9RICK</name>
<accession>A0ABZ0UPB1</accession>
<protein>
    <submittedName>
        <fullName evidence="1">Uncharacterized protein</fullName>
    </submittedName>
</protein>
<dbReference type="Proteomes" id="UP001327219">
    <property type="component" value="Chromosome"/>
</dbReference>
<gene>
    <name evidence="1" type="ORF">Bandiella_00825</name>
</gene>
<organism evidence="1 2">
    <name type="scientific">Candidatus Bandiella euplotis</name>
    <dbReference type="NCBI Taxonomy" id="1664265"/>
    <lineage>
        <taxon>Bacteria</taxon>
        <taxon>Pseudomonadati</taxon>
        <taxon>Pseudomonadota</taxon>
        <taxon>Alphaproteobacteria</taxon>
        <taxon>Rickettsiales</taxon>
        <taxon>Candidatus Midichloriaceae</taxon>
        <taxon>Candidatus Bandiella</taxon>
    </lineage>
</organism>
<proteinExistence type="predicted"/>